<gene>
    <name evidence="3" type="ORF">HPE63_07860</name>
</gene>
<dbReference type="CDD" id="cd03789">
    <property type="entry name" value="GT9_LPS_heptosyltransferase"/>
    <property type="match status" value="1"/>
</dbReference>
<dbReference type="PANTHER" id="PTHR30160:SF22">
    <property type="entry name" value="LIPOPOLYSACCHARIDE CORE BIOSYNTHESIS PROTEIN"/>
    <property type="match status" value="1"/>
</dbReference>
<dbReference type="SUPFAM" id="SSF53756">
    <property type="entry name" value="UDP-Glycosyltransferase/glycogen phosphorylase"/>
    <property type="match status" value="1"/>
</dbReference>
<dbReference type="InterPro" id="IPR051199">
    <property type="entry name" value="LPS_LOS_Heptosyltrfase"/>
</dbReference>
<dbReference type="EMBL" id="JABTCG010000002">
    <property type="protein sequence ID" value="MBD0850580.1"/>
    <property type="molecule type" value="Genomic_DNA"/>
</dbReference>
<keyword evidence="4" id="KW-1185">Reference proteome</keyword>
<dbReference type="InterPro" id="IPR002201">
    <property type="entry name" value="Glyco_trans_9"/>
</dbReference>
<evidence type="ECO:0000256" key="1">
    <source>
        <dbReference type="ARBA" id="ARBA00022676"/>
    </source>
</evidence>
<protein>
    <submittedName>
        <fullName evidence="3">Glycosyltransferase family 9 protein</fullName>
    </submittedName>
</protein>
<evidence type="ECO:0000313" key="3">
    <source>
        <dbReference type="EMBL" id="MBD0850580.1"/>
    </source>
</evidence>
<evidence type="ECO:0000313" key="4">
    <source>
        <dbReference type="Proteomes" id="UP000598350"/>
    </source>
</evidence>
<dbReference type="PANTHER" id="PTHR30160">
    <property type="entry name" value="TETRAACYLDISACCHARIDE 4'-KINASE-RELATED"/>
    <property type="match status" value="1"/>
</dbReference>
<evidence type="ECO:0000256" key="2">
    <source>
        <dbReference type="ARBA" id="ARBA00022679"/>
    </source>
</evidence>
<sequence>MGDVAMTVPVLKSLLEAYPELRVTVLTRGFFAPIFDGLENVSVHVADVSEKHKGIYGIWKLYRELRTLKFHAVADLHNVLRSNILKPFFRLGGTPFVQIDKGRKEKKALTAPKGKVFSQLKSTHQRYADVFTQLGYPFTLPNTNFLGKRKMTAKTLEIIGSNSKKWVGVAPFAAYSGKMYPLDLMEKVVSELNKTNQYKICMLGGGQKEKELLEIWESRYNNCLSLIGKLSFEEEIALISNLDLMLSMDSGNAHLAALFGIPTVTLWGVTHPYAGFYPYGQDADNAFLSDRKTYPLIPTSIYGNKVPQGYENVMATIDPDKVLKKVTLLLNA</sequence>
<accession>A0ABR7VA81</accession>
<dbReference type="Gene3D" id="3.40.50.2000">
    <property type="entry name" value="Glycogen Phosphorylase B"/>
    <property type="match status" value="2"/>
</dbReference>
<keyword evidence="1" id="KW-0328">Glycosyltransferase</keyword>
<proteinExistence type="predicted"/>
<keyword evidence="2" id="KW-0808">Transferase</keyword>
<dbReference type="Proteomes" id="UP000598350">
    <property type="component" value="Unassembled WGS sequence"/>
</dbReference>
<dbReference type="Pfam" id="PF01075">
    <property type="entry name" value="Glyco_transf_9"/>
    <property type="match status" value="1"/>
</dbReference>
<comment type="caution">
    <text evidence="3">The sequence shown here is derived from an EMBL/GenBank/DDBJ whole genome shotgun (WGS) entry which is preliminary data.</text>
</comment>
<organism evidence="3 4">
    <name type="scientific">Maribacter arenosus</name>
    <dbReference type="NCBI Taxonomy" id="1854708"/>
    <lineage>
        <taxon>Bacteria</taxon>
        <taxon>Pseudomonadati</taxon>
        <taxon>Bacteroidota</taxon>
        <taxon>Flavobacteriia</taxon>
        <taxon>Flavobacteriales</taxon>
        <taxon>Flavobacteriaceae</taxon>
        <taxon>Maribacter</taxon>
    </lineage>
</organism>
<reference evidence="3 4" key="1">
    <citation type="submission" date="2020-05" db="EMBL/GenBank/DDBJ databases">
        <title>The draft genome sequence of Maribacter arenosus CAU 1321.</title>
        <authorList>
            <person name="Mu L."/>
        </authorList>
    </citation>
    <scope>NUCLEOTIDE SEQUENCE [LARGE SCALE GENOMIC DNA]</scope>
    <source>
        <strain evidence="3 4">CAU 1321</strain>
    </source>
</reference>
<name>A0ABR7VA81_9FLAO</name>